<evidence type="ECO:0000313" key="1">
    <source>
        <dbReference type="EMBL" id="MBB4843178.1"/>
    </source>
</evidence>
<dbReference type="Proteomes" id="UP000562027">
    <property type="component" value="Unassembled WGS sequence"/>
</dbReference>
<organism evidence="1 2">
    <name type="scientific">Roseateles oligotrophus</name>
    <dbReference type="NCBI Taxonomy" id="1769250"/>
    <lineage>
        <taxon>Bacteria</taxon>
        <taxon>Pseudomonadati</taxon>
        <taxon>Pseudomonadota</taxon>
        <taxon>Betaproteobacteria</taxon>
        <taxon>Burkholderiales</taxon>
        <taxon>Sphaerotilaceae</taxon>
        <taxon>Roseateles</taxon>
    </lineage>
</organism>
<name>A0A840LAF5_9BURK</name>
<dbReference type="AlphaFoldDB" id="A0A840LAF5"/>
<reference evidence="1 2" key="1">
    <citation type="submission" date="2020-08" db="EMBL/GenBank/DDBJ databases">
        <title>Functional genomics of gut bacteria from endangered species of beetles.</title>
        <authorList>
            <person name="Carlos-Shanley C."/>
        </authorList>
    </citation>
    <scope>NUCLEOTIDE SEQUENCE [LARGE SCALE GENOMIC DNA]</scope>
    <source>
        <strain evidence="1 2">S00239</strain>
    </source>
</reference>
<proteinExistence type="predicted"/>
<protein>
    <submittedName>
        <fullName evidence="1">Uncharacterized protein</fullName>
    </submittedName>
</protein>
<accession>A0A840LAF5</accession>
<keyword evidence="2" id="KW-1185">Reference proteome</keyword>
<comment type="caution">
    <text evidence="1">The sequence shown here is derived from an EMBL/GenBank/DDBJ whole genome shotgun (WGS) entry which is preliminary data.</text>
</comment>
<sequence>MLTYAQTSPAESAKTHVIRSTVPADQARATLEFEVVANGDSGNKRENILSFSSMRSTASISMVSLIDPLQRVIWRKTPEELGIISRDVSSHPELGDAILLPELRDATPGRWHLSLERNLRSTGTVQILFSYRLLPRFQLSMTKLDASVAAGQPFLIELRPTDYGAPVVGLGKIELNVFDANGARVATYEAQENARSPTGIRISTESGVYISRVSLAKAGDYRLAAQQNFRGLYGPLSASAAMGLKTGLSGGAVALSDVRFETRHGPPGKTTATCINAVTFDFAVDVASAGIYVGNVALTAQGSTERRFVSASAQLPVGSGRISVKANATTLLALGAPLMQLSQVGLIRYGENGGLIAEARDVPLTTAQRYALAQICKE</sequence>
<dbReference type="EMBL" id="JACHLP010000003">
    <property type="protein sequence ID" value="MBB4843178.1"/>
    <property type="molecule type" value="Genomic_DNA"/>
</dbReference>
<gene>
    <name evidence="1" type="ORF">HNP55_001697</name>
</gene>
<evidence type="ECO:0000313" key="2">
    <source>
        <dbReference type="Proteomes" id="UP000562027"/>
    </source>
</evidence>
<dbReference type="RefSeq" id="WP_221439515.1">
    <property type="nucleotide sequence ID" value="NZ_JACHLP010000003.1"/>
</dbReference>